<proteinExistence type="predicted"/>
<name>A0A926DI72_9FIRM</name>
<sequence>MNCFYIIGLRVNHRSSNAPKLQQLLTQFGCNIKMRVGLHEVNPDYCSDDGVIMLQVCGDKETLDSMLRSFNDLDGVTAKMMDLN</sequence>
<comment type="caution">
    <text evidence="1">The sequence shown here is derived from an EMBL/GenBank/DDBJ whole genome shotgun (WGS) entry which is preliminary data.</text>
</comment>
<dbReference type="EMBL" id="JACRSS010000001">
    <property type="protein sequence ID" value="MBC8537540.1"/>
    <property type="molecule type" value="Genomic_DNA"/>
</dbReference>
<keyword evidence="2" id="KW-1185">Reference proteome</keyword>
<dbReference type="Gene3D" id="3.30.70.1150">
    <property type="entry name" value="ACT-like. Chain A, domain 2"/>
    <property type="match status" value="1"/>
</dbReference>
<dbReference type="AlphaFoldDB" id="A0A926DI72"/>
<evidence type="ECO:0000313" key="1">
    <source>
        <dbReference type="EMBL" id="MBC8537540.1"/>
    </source>
</evidence>
<dbReference type="InterPro" id="IPR045865">
    <property type="entry name" value="ACT-like_dom_sf"/>
</dbReference>
<protein>
    <submittedName>
        <fullName evidence="1">Uncharacterized protein</fullName>
    </submittedName>
</protein>
<organism evidence="1 2">
    <name type="scientific">Guopingia tenuis</name>
    <dbReference type="NCBI Taxonomy" id="2763656"/>
    <lineage>
        <taxon>Bacteria</taxon>
        <taxon>Bacillati</taxon>
        <taxon>Bacillota</taxon>
        <taxon>Clostridia</taxon>
        <taxon>Christensenellales</taxon>
        <taxon>Christensenellaceae</taxon>
        <taxon>Guopingia</taxon>
    </lineage>
</organism>
<dbReference type="InterPro" id="IPR027271">
    <property type="entry name" value="Acetolactate_synth/TF_NikR_C"/>
</dbReference>
<evidence type="ECO:0000313" key="2">
    <source>
        <dbReference type="Proteomes" id="UP000617951"/>
    </source>
</evidence>
<dbReference type="Proteomes" id="UP000617951">
    <property type="component" value="Unassembled WGS sequence"/>
</dbReference>
<gene>
    <name evidence="1" type="ORF">H8693_01160</name>
</gene>
<reference evidence="1" key="1">
    <citation type="submission" date="2020-08" db="EMBL/GenBank/DDBJ databases">
        <title>Genome public.</title>
        <authorList>
            <person name="Liu C."/>
            <person name="Sun Q."/>
        </authorList>
    </citation>
    <scope>NUCLEOTIDE SEQUENCE</scope>
    <source>
        <strain evidence="1">NSJ-63</strain>
    </source>
</reference>
<dbReference type="SUPFAM" id="SSF55021">
    <property type="entry name" value="ACT-like"/>
    <property type="match status" value="1"/>
</dbReference>
<dbReference type="RefSeq" id="WP_249279442.1">
    <property type="nucleotide sequence ID" value="NZ_JACRSS010000001.1"/>
</dbReference>
<accession>A0A926DI72</accession>